<feature type="compositionally biased region" description="Polar residues" evidence="4">
    <location>
        <begin position="163"/>
        <end position="175"/>
    </location>
</feature>
<evidence type="ECO:0000313" key="6">
    <source>
        <dbReference type="EMBL" id="TFC05524.1"/>
    </source>
</evidence>
<dbReference type="PANTHER" id="PTHR43658:SF8">
    <property type="entry name" value="17-BETA-HYDROXYSTEROID DEHYDROGENASE 14-RELATED"/>
    <property type="match status" value="1"/>
</dbReference>
<dbReference type="SMART" id="SM00822">
    <property type="entry name" value="PKS_KR"/>
    <property type="match status" value="1"/>
</dbReference>
<dbReference type="AlphaFoldDB" id="A0A4V3ID95"/>
<dbReference type="PRINTS" id="PR00081">
    <property type="entry name" value="GDHRDH"/>
</dbReference>
<dbReference type="SUPFAM" id="SSF51735">
    <property type="entry name" value="NAD(P)-binding Rossmann-fold domains"/>
    <property type="match status" value="1"/>
</dbReference>
<dbReference type="OrthoDB" id="9795647at2"/>
<dbReference type="PRINTS" id="PR00080">
    <property type="entry name" value="SDRFAMILY"/>
</dbReference>
<reference evidence="6 7" key="1">
    <citation type="submission" date="2019-03" db="EMBL/GenBank/DDBJ databases">
        <title>Genomics of glacier-inhabiting Cryobacterium strains.</title>
        <authorList>
            <person name="Liu Q."/>
            <person name="Xin Y.-H."/>
        </authorList>
    </citation>
    <scope>NUCLEOTIDE SEQUENCE [LARGE SCALE GENOMIC DNA]</scope>
    <source>
        <strain evidence="6 7">RHLS22-1</strain>
    </source>
</reference>
<evidence type="ECO:0000256" key="3">
    <source>
        <dbReference type="RuleBase" id="RU000363"/>
    </source>
</evidence>
<dbReference type="InterPro" id="IPR036291">
    <property type="entry name" value="NAD(P)-bd_dom_sf"/>
</dbReference>
<evidence type="ECO:0000313" key="7">
    <source>
        <dbReference type="Proteomes" id="UP000297907"/>
    </source>
</evidence>
<sequence>MRINGCSALVTGAASGLGLSTARALHAAGAHVVLFDLPNSPGAERAAELHGRAGTPTTRLVESVGCGAVARFPGIFLPGDVTVDADVQAAVEAAGALAPLRIVVNCAGIAPAARTVGRQGPMALADFERVLRVNLLGTFNVVRLAAAAMQATAPVGAGPDSDNAGSESSFSTPQGTAERGVIVNTASVAAFDGQIGQAAYAASKGGVAAMTLPLAREFARSLIRVMTIAPGLFDTPLLQDLPAEARASLGAQVPHPARLGDPAEYAALVRHIVENPMLNGETIRLDGGIRMAPQ</sequence>
<name>A0A4V3ID95_9MICO</name>
<comment type="caution">
    <text evidence="6">The sequence shown here is derived from an EMBL/GenBank/DDBJ whole genome shotgun (WGS) entry which is preliminary data.</text>
</comment>
<accession>A0A4V3ID95</accession>
<comment type="similarity">
    <text evidence="1 3">Belongs to the short-chain dehydrogenases/reductases (SDR) family.</text>
</comment>
<dbReference type="Gene3D" id="3.40.50.720">
    <property type="entry name" value="NAD(P)-binding Rossmann-like Domain"/>
    <property type="match status" value="1"/>
</dbReference>
<feature type="domain" description="Ketoreductase" evidence="5">
    <location>
        <begin position="6"/>
        <end position="239"/>
    </location>
</feature>
<feature type="region of interest" description="Disordered" evidence="4">
    <location>
        <begin position="155"/>
        <end position="176"/>
    </location>
</feature>
<evidence type="ECO:0000256" key="1">
    <source>
        <dbReference type="ARBA" id="ARBA00006484"/>
    </source>
</evidence>
<gene>
    <name evidence="6" type="ORF">E3O42_02900</name>
</gene>
<dbReference type="GO" id="GO:0016491">
    <property type="term" value="F:oxidoreductase activity"/>
    <property type="evidence" value="ECO:0007669"/>
    <property type="project" value="UniProtKB-KW"/>
</dbReference>
<keyword evidence="7" id="KW-1185">Reference proteome</keyword>
<proteinExistence type="inferred from homology"/>
<dbReference type="PANTHER" id="PTHR43658">
    <property type="entry name" value="SHORT-CHAIN DEHYDROGENASE/REDUCTASE"/>
    <property type="match status" value="1"/>
</dbReference>
<organism evidence="6 7">
    <name type="scientific">Cryobacterium adonitolivorans</name>
    <dbReference type="NCBI Taxonomy" id="1259189"/>
    <lineage>
        <taxon>Bacteria</taxon>
        <taxon>Bacillati</taxon>
        <taxon>Actinomycetota</taxon>
        <taxon>Actinomycetes</taxon>
        <taxon>Micrococcales</taxon>
        <taxon>Microbacteriaceae</taxon>
        <taxon>Cryobacterium</taxon>
    </lineage>
</organism>
<protein>
    <submittedName>
        <fullName evidence="6">SDR family NAD(P)-dependent oxidoreductase</fullName>
    </submittedName>
</protein>
<dbReference type="InterPro" id="IPR020904">
    <property type="entry name" value="Sc_DH/Rdtase_CS"/>
</dbReference>
<keyword evidence="2" id="KW-0560">Oxidoreductase</keyword>
<dbReference type="Proteomes" id="UP000297907">
    <property type="component" value="Unassembled WGS sequence"/>
</dbReference>
<dbReference type="PROSITE" id="PS00061">
    <property type="entry name" value="ADH_SHORT"/>
    <property type="match status" value="1"/>
</dbReference>
<dbReference type="InterPro" id="IPR002347">
    <property type="entry name" value="SDR_fam"/>
</dbReference>
<dbReference type="RefSeq" id="WP_134452428.1">
    <property type="nucleotide sequence ID" value="NZ_SOFL01000008.1"/>
</dbReference>
<evidence type="ECO:0000259" key="5">
    <source>
        <dbReference type="SMART" id="SM00822"/>
    </source>
</evidence>
<evidence type="ECO:0000256" key="2">
    <source>
        <dbReference type="ARBA" id="ARBA00023002"/>
    </source>
</evidence>
<evidence type="ECO:0000256" key="4">
    <source>
        <dbReference type="SAM" id="MobiDB-lite"/>
    </source>
</evidence>
<dbReference type="InterPro" id="IPR057326">
    <property type="entry name" value="KR_dom"/>
</dbReference>
<dbReference type="EMBL" id="SOFL01000008">
    <property type="protein sequence ID" value="TFC05524.1"/>
    <property type="molecule type" value="Genomic_DNA"/>
</dbReference>
<dbReference type="Pfam" id="PF00106">
    <property type="entry name" value="adh_short"/>
    <property type="match status" value="2"/>
</dbReference>